<evidence type="ECO:0000313" key="2">
    <source>
        <dbReference type="Proteomes" id="UP001168579"/>
    </source>
</evidence>
<organism evidence="1 2">
    <name type="scientific">Maribacter confluentis</name>
    <dbReference type="NCBI Taxonomy" id="1656093"/>
    <lineage>
        <taxon>Bacteria</taxon>
        <taxon>Pseudomonadati</taxon>
        <taxon>Bacteroidota</taxon>
        <taxon>Flavobacteriia</taxon>
        <taxon>Flavobacteriales</taxon>
        <taxon>Flavobacteriaceae</taxon>
        <taxon>Maribacter</taxon>
    </lineage>
</organism>
<dbReference type="Proteomes" id="UP001168579">
    <property type="component" value="Unassembled WGS sequence"/>
</dbReference>
<keyword evidence="2" id="KW-1185">Reference proteome</keyword>
<reference evidence="1" key="2">
    <citation type="submission" date="2023-06" db="EMBL/GenBank/DDBJ databases">
        <authorList>
            <person name="Lucena T."/>
            <person name="Sun Q."/>
        </authorList>
    </citation>
    <scope>NUCLEOTIDE SEQUENCE</scope>
    <source>
        <strain evidence="1">CECT 8869</strain>
    </source>
</reference>
<name>A0ABT8RVY2_9FLAO</name>
<gene>
    <name evidence="1" type="ORF">Q2T41_20370</name>
</gene>
<sequence length="49" mass="5938">MNTQKELEQAMDEFRLTQFGGWPWRYPDHVHDVERGRFAQYPDGNIIEK</sequence>
<evidence type="ECO:0000313" key="1">
    <source>
        <dbReference type="EMBL" id="MDO1514965.1"/>
    </source>
</evidence>
<dbReference type="EMBL" id="JAUKUC010000012">
    <property type="protein sequence ID" value="MDO1514965.1"/>
    <property type="molecule type" value="Genomic_DNA"/>
</dbReference>
<dbReference type="RefSeq" id="WP_304437546.1">
    <property type="nucleotide sequence ID" value="NZ_JAUKUC010000012.1"/>
</dbReference>
<proteinExistence type="predicted"/>
<accession>A0ABT8RVY2</accession>
<protein>
    <submittedName>
        <fullName evidence="1">Uncharacterized protein</fullName>
    </submittedName>
</protein>
<reference evidence="1" key="1">
    <citation type="journal article" date="2014" name="Int. J. Syst. Evol. Microbiol.">
        <title>Complete genome of a new Firmicutes species belonging to the dominant human colonic microbiota ('Ruminococcus bicirculans') reveals two chromosomes and a selective capacity to utilize plant glucans.</title>
        <authorList>
            <consortium name="NISC Comparative Sequencing Program"/>
            <person name="Wegmann U."/>
            <person name="Louis P."/>
            <person name="Goesmann A."/>
            <person name="Henrissat B."/>
            <person name="Duncan S.H."/>
            <person name="Flint H.J."/>
        </authorList>
    </citation>
    <scope>NUCLEOTIDE SEQUENCE</scope>
    <source>
        <strain evidence="1">CECT 8869</strain>
    </source>
</reference>
<comment type="caution">
    <text evidence="1">The sequence shown here is derived from an EMBL/GenBank/DDBJ whole genome shotgun (WGS) entry which is preliminary data.</text>
</comment>